<keyword evidence="2" id="KW-0732">Signal</keyword>
<dbReference type="Proteomes" id="UP000648187">
    <property type="component" value="Unassembled WGS sequence"/>
</dbReference>
<gene>
    <name evidence="3" type="ORF">HW555_005965</name>
</gene>
<reference evidence="3" key="1">
    <citation type="submission" date="2020-08" db="EMBL/GenBank/DDBJ databases">
        <title>Spodoptera exigua strain:BAW_Kor-Di-RS1 Genome sequencing and assembly.</title>
        <authorList>
            <person name="Kim J."/>
            <person name="Nam H.Y."/>
            <person name="Kwon M."/>
            <person name="Choi J.H."/>
            <person name="Cho S.R."/>
            <person name="Kim G.-H."/>
        </authorList>
    </citation>
    <scope>NUCLEOTIDE SEQUENCE</scope>
    <source>
        <strain evidence="3">BAW_Kor-Di-RS1</strain>
        <tissue evidence="3">Whole-body</tissue>
    </source>
</reference>
<feature type="region of interest" description="Disordered" evidence="1">
    <location>
        <begin position="122"/>
        <end position="143"/>
    </location>
</feature>
<dbReference type="EMBL" id="JACKWZ010000083">
    <property type="protein sequence ID" value="KAF9416835.1"/>
    <property type="molecule type" value="Genomic_DNA"/>
</dbReference>
<dbReference type="AlphaFoldDB" id="A0A835GK82"/>
<accession>A0A835GK82</accession>
<comment type="caution">
    <text evidence="3">The sequence shown here is derived from an EMBL/GenBank/DDBJ whole genome shotgun (WGS) entry which is preliminary data.</text>
</comment>
<evidence type="ECO:0000313" key="4">
    <source>
        <dbReference type="Proteomes" id="UP000648187"/>
    </source>
</evidence>
<evidence type="ECO:0000256" key="2">
    <source>
        <dbReference type="SAM" id="SignalP"/>
    </source>
</evidence>
<feature type="compositionally biased region" description="Polar residues" evidence="1">
    <location>
        <begin position="122"/>
        <end position="137"/>
    </location>
</feature>
<evidence type="ECO:0000256" key="1">
    <source>
        <dbReference type="SAM" id="MobiDB-lite"/>
    </source>
</evidence>
<feature type="signal peptide" evidence="2">
    <location>
        <begin position="1"/>
        <end position="23"/>
    </location>
</feature>
<evidence type="ECO:0000313" key="3">
    <source>
        <dbReference type="EMBL" id="KAF9416835.1"/>
    </source>
</evidence>
<sequence length="211" mass="22974">MTMASVRTVLVLTLLCIVASVYSQATNEELPINADELEETIDEADITKSERTWVECDPSVTPRKSCYDCNTRMICKNIGGLLLDCPKKFVPYCNDGIYTAHIEILENNNSCVLAVTLAQTAQGGPHTSQGGPHQNQGRSRRQAEAGTFDITQSLANWTTCDYLVDPKLSCHDCHTRLICKPIGGLLKNCGDPSRPHCNNGICSAVPSVQCA</sequence>
<organism evidence="3 4">
    <name type="scientific">Spodoptera exigua</name>
    <name type="common">Beet armyworm</name>
    <name type="synonym">Noctua fulgens</name>
    <dbReference type="NCBI Taxonomy" id="7107"/>
    <lineage>
        <taxon>Eukaryota</taxon>
        <taxon>Metazoa</taxon>
        <taxon>Ecdysozoa</taxon>
        <taxon>Arthropoda</taxon>
        <taxon>Hexapoda</taxon>
        <taxon>Insecta</taxon>
        <taxon>Pterygota</taxon>
        <taxon>Neoptera</taxon>
        <taxon>Endopterygota</taxon>
        <taxon>Lepidoptera</taxon>
        <taxon>Glossata</taxon>
        <taxon>Ditrysia</taxon>
        <taxon>Noctuoidea</taxon>
        <taxon>Noctuidae</taxon>
        <taxon>Amphipyrinae</taxon>
        <taxon>Spodoptera</taxon>
    </lineage>
</organism>
<feature type="chain" id="PRO_5032710073" evidence="2">
    <location>
        <begin position="24"/>
        <end position="211"/>
    </location>
</feature>
<name>A0A835GK82_SPOEX</name>
<protein>
    <submittedName>
        <fullName evidence="3">Uncharacterized protein</fullName>
    </submittedName>
</protein>
<keyword evidence="4" id="KW-1185">Reference proteome</keyword>
<proteinExistence type="predicted"/>